<dbReference type="PRINTS" id="PR01438">
    <property type="entry name" value="UNVRSLSTRESS"/>
</dbReference>
<dbReference type="Pfam" id="PF00582">
    <property type="entry name" value="Usp"/>
    <property type="match status" value="2"/>
</dbReference>
<dbReference type="OrthoDB" id="9777884at2"/>
<evidence type="ECO:0000259" key="2">
    <source>
        <dbReference type="Pfam" id="PF00582"/>
    </source>
</evidence>
<evidence type="ECO:0000256" key="1">
    <source>
        <dbReference type="ARBA" id="ARBA00008791"/>
    </source>
</evidence>
<protein>
    <submittedName>
        <fullName evidence="3">Nucleotide-binding universal stress UspA family protein</fullName>
    </submittedName>
</protein>
<dbReference type="Gene3D" id="3.40.50.620">
    <property type="entry name" value="HUPs"/>
    <property type="match status" value="1"/>
</dbReference>
<dbReference type="SUPFAM" id="SSF52402">
    <property type="entry name" value="Adenine nucleotide alpha hydrolases-like"/>
    <property type="match status" value="1"/>
</dbReference>
<organism evidence="3 4">
    <name type="scientific">Anaerospora hongkongensis</name>
    <dbReference type="NCBI Taxonomy" id="244830"/>
    <lineage>
        <taxon>Bacteria</taxon>
        <taxon>Bacillati</taxon>
        <taxon>Bacillota</taxon>
        <taxon>Negativicutes</taxon>
        <taxon>Selenomonadales</taxon>
        <taxon>Sporomusaceae</taxon>
        <taxon>Anaerospora</taxon>
    </lineage>
</organism>
<dbReference type="RefSeq" id="WP_132077647.1">
    <property type="nucleotide sequence ID" value="NZ_DAIMLW010000206.1"/>
</dbReference>
<reference evidence="3 4" key="1">
    <citation type="submission" date="2019-03" db="EMBL/GenBank/DDBJ databases">
        <title>Genomic Encyclopedia of Type Strains, Phase IV (KMG-IV): sequencing the most valuable type-strain genomes for metagenomic binning, comparative biology and taxonomic classification.</title>
        <authorList>
            <person name="Goeker M."/>
        </authorList>
    </citation>
    <scope>NUCLEOTIDE SEQUENCE [LARGE SCALE GENOMIC DNA]</scope>
    <source>
        <strain evidence="3 4">DSM 15969</strain>
    </source>
</reference>
<proteinExistence type="inferred from homology"/>
<feature type="domain" description="UspA" evidence="2">
    <location>
        <begin position="2"/>
        <end position="100"/>
    </location>
</feature>
<dbReference type="PANTHER" id="PTHR31964:SF113">
    <property type="entry name" value="USPA DOMAIN-CONTAINING PROTEIN"/>
    <property type="match status" value="1"/>
</dbReference>
<accession>A0A4R1PYU8</accession>
<dbReference type="InterPro" id="IPR006016">
    <property type="entry name" value="UspA"/>
</dbReference>
<dbReference type="Proteomes" id="UP000295063">
    <property type="component" value="Unassembled WGS sequence"/>
</dbReference>
<sequence length="156" mass="17330">MKKNLLVPFDGSKNAIEALQLAITWSKVMQEKIILLNVQHSFRTVHTKMFFSDHAIHEYQEQLFTEAVAPAKKILEESGVEYEIKLRIGDAKEQICLEATLDQPYEPGQCLTEGVRMIIMGSRGMNPVLGGLLGSVSYGVVNAAPCMVTIVPYSCE</sequence>
<dbReference type="EMBL" id="SLUI01000004">
    <property type="protein sequence ID" value="TCL38134.1"/>
    <property type="molecule type" value="Genomic_DNA"/>
</dbReference>
<name>A0A4R1PYU8_9FIRM</name>
<dbReference type="InterPro" id="IPR014729">
    <property type="entry name" value="Rossmann-like_a/b/a_fold"/>
</dbReference>
<comment type="caution">
    <text evidence="3">The sequence shown here is derived from an EMBL/GenBank/DDBJ whole genome shotgun (WGS) entry which is preliminary data.</text>
</comment>
<dbReference type="InterPro" id="IPR006015">
    <property type="entry name" value="Universal_stress_UspA"/>
</dbReference>
<feature type="domain" description="UspA" evidence="2">
    <location>
        <begin position="113"/>
        <end position="152"/>
    </location>
</feature>
<dbReference type="CDD" id="cd00293">
    <property type="entry name" value="USP-like"/>
    <property type="match status" value="1"/>
</dbReference>
<comment type="similarity">
    <text evidence="1">Belongs to the universal stress protein A family.</text>
</comment>
<keyword evidence="4" id="KW-1185">Reference proteome</keyword>
<evidence type="ECO:0000313" key="3">
    <source>
        <dbReference type="EMBL" id="TCL38134.1"/>
    </source>
</evidence>
<dbReference type="PANTHER" id="PTHR31964">
    <property type="entry name" value="ADENINE NUCLEOTIDE ALPHA HYDROLASES-LIKE SUPERFAMILY PROTEIN"/>
    <property type="match status" value="1"/>
</dbReference>
<dbReference type="AlphaFoldDB" id="A0A4R1PYU8"/>
<gene>
    <name evidence="3" type="ORF">EV210_104101</name>
</gene>
<evidence type="ECO:0000313" key="4">
    <source>
        <dbReference type="Proteomes" id="UP000295063"/>
    </source>
</evidence>